<evidence type="ECO:0000313" key="23">
    <source>
        <dbReference type="Proteomes" id="UP001187682"/>
    </source>
</evidence>
<evidence type="ECO:0000256" key="7">
    <source>
        <dbReference type="ARBA" id="ARBA00044893"/>
    </source>
</evidence>
<comment type="catalytic activity">
    <reaction evidence="9">
        <text>L-arginyl-L-alpha-amino acid(out) = L-arginyl-L-alpha-amino acid(in)</text>
        <dbReference type="Rhea" id="RHEA:79371"/>
        <dbReference type="ChEBI" id="CHEBI:84315"/>
    </reaction>
</comment>
<dbReference type="Pfam" id="PF06985">
    <property type="entry name" value="HET"/>
    <property type="match status" value="1"/>
</dbReference>
<comment type="function">
    <text evidence="17">Lysosomal dipeptide uniporter that selectively exports lysine, arginine or histidine-containing dipeptides with a net positive charge from the lysosome lumen into the cytosol. Could play a role in a specific type of protein O-glycosylation indirectly regulating macrophages migration and tissue invasion. Also essential for liver homeostasis.</text>
</comment>
<comment type="subcellular location">
    <subcellularLocation>
        <location evidence="1">Membrane</location>
        <topology evidence="1">Multi-pass membrane protein</topology>
    </subcellularLocation>
</comment>
<reference evidence="22" key="1">
    <citation type="submission" date="2018-03" db="EMBL/GenBank/DDBJ databases">
        <authorList>
            <person name="Guldener U."/>
        </authorList>
    </citation>
    <scope>NUCLEOTIDE SEQUENCE</scope>
</reference>
<dbReference type="PANTHER" id="PTHR23512">
    <property type="entry name" value="MAJOR FACILITATOR SUPERFAMILY DOMAIN-CONTAINING PROTEIN 1"/>
    <property type="match status" value="1"/>
</dbReference>
<comment type="catalytic activity">
    <reaction evidence="13">
        <text>L-alanyl-L-lysine(out) = L-alanyl-L-lysine(in)</text>
        <dbReference type="Rhea" id="RHEA:79415"/>
        <dbReference type="ChEBI" id="CHEBI:192470"/>
    </reaction>
</comment>
<comment type="catalytic activity">
    <reaction evidence="11">
        <text>L-arginyl-glycine(out) = L-arginyl-glycine(in)</text>
        <dbReference type="Rhea" id="RHEA:79391"/>
        <dbReference type="ChEBI" id="CHEBI:229955"/>
    </reaction>
</comment>
<evidence type="ECO:0000256" key="14">
    <source>
        <dbReference type="ARBA" id="ARBA00044924"/>
    </source>
</evidence>
<dbReference type="InterPro" id="IPR010730">
    <property type="entry name" value="HET"/>
</dbReference>
<accession>A0AAE8MWE8</accession>
<dbReference type="InterPro" id="IPR011701">
    <property type="entry name" value="MFS"/>
</dbReference>
<comment type="catalytic activity">
    <reaction evidence="7">
        <text>L-alpha-aminoacyl-L-lysine(out) = L-alpha-aminoacyl-L-lysine(in)</text>
        <dbReference type="Rhea" id="RHEA:79383"/>
        <dbReference type="ChEBI" id="CHEBI:229966"/>
    </reaction>
</comment>
<dbReference type="Pfam" id="PF07690">
    <property type="entry name" value="MFS_1"/>
    <property type="match status" value="1"/>
</dbReference>
<evidence type="ECO:0000256" key="12">
    <source>
        <dbReference type="ARBA" id="ARBA00044912"/>
    </source>
</evidence>
<keyword evidence="20" id="KW-0472">Membrane</keyword>
<comment type="catalytic activity">
    <reaction evidence="6">
        <text>L-lysyl-L-alpha-amino acid(out) = L-lysyl-L-alpha-amino acid(in)</text>
        <dbReference type="Rhea" id="RHEA:79387"/>
        <dbReference type="ChEBI" id="CHEBI:229965"/>
    </reaction>
</comment>
<feature type="region of interest" description="Disordered" evidence="19">
    <location>
        <begin position="246"/>
        <end position="279"/>
    </location>
</feature>
<feature type="transmembrane region" description="Helical" evidence="20">
    <location>
        <begin position="455"/>
        <end position="476"/>
    </location>
</feature>
<comment type="caution">
    <text evidence="22">The sequence shown here is derived from an EMBL/GenBank/DDBJ whole genome shotgun (WGS) entry which is preliminary data.</text>
</comment>
<comment type="catalytic activity">
    <reaction evidence="14">
        <text>L-lysyl-glycine(out) = L-lysyl-glycine(in)</text>
        <dbReference type="Rhea" id="RHEA:79407"/>
        <dbReference type="ChEBI" id="CHEBI:191202"/>
    </reaction>
</comment>
<evidence type="ECO:0000256" key="9">
    <source>
        <dbReference type="ARBA" id="ARBA00044899"/>
    </source>
</evidence>
<evidence type="ECO:0000256" key="4">
    <source>
        <dbReference type="ARBA" id="ARBA00044881"/>
    </source>
</evidence>
<dbReference type="EMBL" id="ONZQ02000005">
    <property type="protein sequence ID" value="SPO01777.1"/>
    <property type="molecule type" value="Genomic_DNA"/>
</dbReference>
<keyword evidence="23" id="KW-1185">Reference proteome</keyword>
<feature type="region of interest" description="Disordered" evidence="19">
    <location>
        <begin position="1"/>
        <end position="23"/>
    </location>
</feature>
<feature type="transmembrane region" description="Helical" evidence="20">
    <location>
        <begin position="118"/>
        <end position="139"/>
    </location>
</feature>
<evidence type="ECO:0000256" key="15">
    <source>
        <dbReference type="ARBA" id="ARBA00044985"/>
    </source>
</evidence>
<comment type="catalytic activity">
    <reaction evidence="5">
        <text>L-alpha-aminoacyl-L-histidine(out) = L-alpha-aminoacyl-L-histidine(in)</text>
        <dbReference type="Rhea" id="RHEA:79375"/>
        <dbReference type="ChEBI" id="CHEBI:229967"/>
    </reaction>
</comment>
<comment type="subunit">
    <text evidence="18">Homodimer. Interacts with lysosomal protein GLMP (via lumenal domain); the interaction starts while both proteins are still in the endoplasmic reticulum and is required for stabilization of MFSD1 in lysosomes but has no direct effect on its targeting to lysosomes or transporter activity.</text>
</comment>
<dbReference type="GO" id="GO:0016020">
    <property type="term" value="C:membrane"/>
    <property type="evidence" value="ECO:0007669"/>
    <property type="project" value="UniProtKB-SubCell"/>
</dbReference>
<organism evidence="22 23">
    <name type="scientific">Cephalotrichum gorgonifer</name>
    <dbReference type="NCBI Taxonomy" id="2041049"/>
    <lineage>
        <taxon>Eukaryota</taxon>
        <taxon>Fungi</taxon>
        <taxon>Dikarya</taxon>
        <taxon>Ascomycota</taxon>
        <taxon>Pezizomycotina</taxon>
        <taxon>Sordariomycetes</taxon>
        <taxon>Hypocreomycetidae</taxon>
        <taxon>Microascales</taxon>
        <taxon>Microascaceae</taxon>
        <taxon>Cephalotrichum</taxon>
    </lineage>
</organism>
<comment type="catalytic activity">
    <reaction evidence="8">
        <text>L-aspartyl-L-lysine(out) = L-aspartyl-L-lysine(in)</text>
        <dbReference type="Rhea" id="RHEA:79411"/>
        <dbReference type="ChEBI" id="CHEBI:229953"/>
    </reaction>
</comment>
<evidence type="ECO:0000256" key="1">
    <source>
        <dbReference type="ARBA" id="ARBA00004141"/>
    </source>
</evidence>
<evidence type="ECO:0000256" key="5">
    <source>
        <dbReference type="ARBA" id="ARBA00044884"/>
    </source>
</evidence>
<comment type="catalytic activity">
    <reaction evidence="12">
        <text>L-histidyl-L-alpha-amino acid(out) = L-histidyl-L-alpha-amino acid(in)</text>
        <dbReference type="Rhea" id="RHEA:79379"/>
        <dbReference type="ChEBI" id="CHEBI:229964"/>
    </reaction>
</comment>
<dbReference type="GO" id="GO:0022857">
    <property type="term" value="F:transmembrane transporter activity"/>
    <property type="evidence" value="ECO:0007669"/>
    <property type="project" value="InterPro"/>
</dbReference>
<evidence type="ECO:0000256" key="10">
    <source>
        <dbReference type="ARBA" id="ARBA00044900"/>
    </source>
</evidence>
<evidence type="ECO:0000256" key="17">
    <source>
        <dbReference type="ARBA" id="ARBA00045709"/>
    </source>
</evidence>
<evidence type="ECO:0000256" key="18">
    <source>
        <dbReference type="ARBA" id="ARBA00046376"/>
    </source>
</evidence>
<dbReference type="PANTHER" id="PTHR23512:SF12">
    <property type="entry name" value="TRANSPORTER, PUTATIVE (AFU_ORTHOLOGUE AFUA_4G00260)-RELATED"/>
    <property type="match status" value="1"/>
</dbReference>
<feature type="domain" description="Heterokaryon incompatibility" evidence="21">
    <location>
        <begin position="573"/>
        <end position="701"/>
    </location>
</feature>
<evidence type="ECO:0000256" key="8">
    <source>
        <dbReference type="ARBA" id="ARBA00044898"/>
    </source>
</evidence>
<feature type="transmembrane region" description="Helical" evidence="20">
    <location>
        <begin position="211"/>
        <end position="235"/>
    </location>
</feature>
<evidence type="ECO:0000256" key="13">
    <source>
        <dbReference type="ARBA" id="ARBA00044919"/>
    </source>
</evidence>
<comment type="catalytic activity">
    <reaction evidence="10">
        <text>L-lysyl-L-lysine(out) = L-lysyl-L-lysine(in)</text>
        <dbReference type="Rhea" id="RHEA:79403"/>
        <dbReference type="ChEBI" id="CHEBI:229956"/>
    </reaction>
</comment>
<evidence type="ECO:0000256" key="3">
    <source>
        <dbReference type="ARBA" id="ARBA00044878"/>
    </source>
</evidence>
<dbReference type="Proteomes" id="UP001187682">
    <property type="component" value="Unassembled WGS sequence"/>
</dbReference>
<proteinExistence type="predicted"/>
<gene>
    <name evidence="22" type="ORF">DNG_04450</name>
</gene>
<evidence type="ECO:0000256" key="6">
    <source>
        <dbReference type="ARBA" id="ARBA00044891"/>
    </source>
</evidence>
<dbReference type="InterPro" id="IPR052187">
    <property type="entry name" value="MFSD1"/>
</dbReference>
<feature type="transmembrane region" description="Helical" evidence="20">
    <location>
        <begin position="358"/>
        <end position="379"/>
    </location>
</feature>
<sequence length="1095" mass="121751">MRSEKADTGFADEAAAVPAPSGSVEKGIADIASNSTDESEKHGDFPWSYKLTALVCGLMLSWGSSFSESTLGPLKGTMIKKLKINNAQYGAISSATSLVNSVLPIIGGYGLDHYGVEWGSLACSIAILIGAVISAAGSNTNSFGLVLGGRIVMGFGSTVIETCTSKILAHWFQHRGLGIVYGLDISIGKLIVLAAKASAVPMRDATSFWGWALWIPAIICFVNLLQNIFYVWWAWSRPEWTWMPTGQQKARKAGQRDATRATESQGPYETVDAAPPASRRSSAIPDWKALKRVPRFFWLVVCSQMLQAGVVGGFNGLNADIITVTRGSTEQIAGYTSAIQQVIPVVGAPLVGAVFDFFGYRMLFVSITSVIWILVYCLIGFTQTNALGSMVIASVALTMNALPFLASIPLIVPNQLELGLVFGIWKAFNNCGSVVVDMIAGRLQDITPGKTYERVIAFFVAVKAIEFCLGLFYGFLDRKYLAGILTMSEKKRLVSEQENTLEDPIGRKPAKVFTVVGIGLLATAIMFAFQPLNANADSIRVLVLLPASGTEEKDVDEICCELEHKTLASKPSFEALSYTWGDEPADNPIKVNGHQVLVRKNLYDALQNFRLTSPRALWVDTLCINLADTAERSYQVSMMPYVYSRATKVLAWLGQPENPFTEDQLEAMKTPESRYFMYWSEENCSAVADSPYWTRRWIIQELVLAKEVNFHLGEGFFTIDDYTNLMGDEKFEGFRQRLDLIREHRENRHGDIGRLEILLETFKESQSLDTRDKIFSLLGMADDTAQDMIEVDYGVNYFELYAKLIDYHQASSPMPGRLDVWGSLQVSNPWMGTNYRVYLDETIERSAMLVAFSHLVQEALGGAVDQSRETASSTETPKFYTVRGIFAGKILGFGPSYDETLSSWEANRQWKASLEKEYKGAPNLVELREADAEYSRAILNWDERQLRSIRKVDTAASYGYQHSVDDESIDTGEPDQIGEEDGPQRFRATQGLMGFAPPEAREGDLVYSFWECNVGIIVRKVADDRFMIVGRADLSVETLREIINIRYYSEALNCGTETMSFARSNTEFAQQMKAEAFENMMHFRLDIHTLQMLTG</sequence>
<comment type="catalytic activity">
    <reaction evidence="2">
        <text>L-lysyl-L-alanine(out) = L-lysyl-L-alanine(in)</text>
        <dbReference type="Rhea" id="RHEA:79399"/>
        <dbReference type="ChEBI" id="CHEBI:229954"/>
    </reaction>
</comment>
<feature type="transmembrane region" description="Helical" evidence="20">
    <location>
        <begin position="391"/>
        <end position="412"/>
    </location>
</feature>
<feature type="transmembrane region" description="Helical" evidence="20">
    <location>
        <begin position="87"/>
        <end position="106"/>
    </location>
</feature>
<evidence type="ECO:0000313" key="22">
    <source>
        <dbReference type="EMBL" id="SPO01777.1"/>
    </source>
</evidence>
<comment type="catalytic activity">
    <reaction evidence="4">
        <text>L-alpha-aminoacyl-L-arginine(out) = L-alpha-aminoacyl-L-arginine(in)</text>
        <dbReference type="Rhea" id="RHEA:79367"/>
        <dbReference type="ChEBI" id="CHEBI:229968"/>
    </reaction>
</comment>
<feature type="transmembrane region" description="Helical" evidence="20">
    <location>
        <begin position="178"/>
        <end position="199"/>
    </location>
</feature>
<evidence type="ECO:0000256" key="19">
    <source>
        <dbReference type="SAM" id="MobiDB-lite"/>
    </source>
</evidence>
<dbReference type="InterPro" id="IPR036259">
    <property type="entry name" value="MFS_trans_sf"/>
</dbReference>
<feature type="transmembrane region" description="Helical" evidence="20">
    <location>
        <begin position="512"/>
        <end position="532"/>
    </location>
</feature>
<dbReference type="SUPFAM" id="SSF103473">
    <property type="entry name" value="MFS general substrate transporter"/>
    <property type="match status" value="1"/>
</dbReference>
<protein>
    <recommendedName>
        <fullName evidence="15">Lysosomal dipeptide transporter MFSD1</fullName>
    </recommendedName>
    <alternativeName>
        <fullName evidence="16">Major facilitator superfamily domain-containing protein 1</fullName>
    </alternativeName>
</protein>
<evidence type="ECO:0000256" key="16">
    <source>
        <dbReference type="ARBA" id="ARBA00045018"/>
    </source>
</evidence>
<evidence type="ECO:0000256" key="11">
    <source>
        <dbReference type="ARBA" id="ARBA00044903"/>
    </source>
</evidence>
<comment type="catalytic activity">
    <reaction evidence="3">
        <text>L-histidyl-glycine(out) = L-histidyl-glycine(in)</text>
        <dbReference type="Rhea" id="RHEA:79395"/>
        <dbReference type="ChEBI" id="CHEBI:229957"/>
    </reaction>
</comment>
<keyword evidence="20" id="KW-1133">Transmembrane helix</keyword>
<name>A0AAE8MWE8_9PEZI</name>
<dbReference type="Gene3D" id="1.20.1250.20">
    <property type="entry name" value="MFS general substrate transporter like domains"/>
    <property type="match status" value="2"/>
</dbReference>
<keyword evidence="20" id="KW-0812">Transmembrane</keyword>
<evidence type="ECO:0000256" key="20">
    <source>
        <dbReference type="SAM" id="Phobius"/>
    </source>
</evidence>
<evidence type="ECO:0000259" key="21">
    <source>
        <dbReference type="Pfam" id="PF06985"/>
    </source>
</evidence>
<evidence type="ECO:0000256" key="2">
    <source>
        <dbReference type="ARBA" id="ARBA00044876"/>
    </source>
</evidence>
<dbReference type="AlphaFoldDB" id="A0AAE8MWE8"/>